<accession>A0A7J7KFC2</accession>
<protein>
    <submittedName>
        <fullName evidence="2">Uncharacterized protein</fullName>
    </submittedName>
</protein>
<keyword evidence="1" id="KW-0175">Coiled coil</keyword>
<evidence type="ECO:0000313" key="2">
    <source>
        <dbReference type="EMBL" id="KAF6036903.1"/>
    </source>
</evidence>
<evidence type="ECO:0000256" key="1">
    <source>
        <dbReference type="SAM" id="Coils"/>
    </source>
</evidence>
<dbReference type="Proteomes" id="UP000593567">
    <property type="component" value="Unassembled WGS sequence"/>
</dbReference>
<gene>
    <name evidence="2" type="ORF">EB796_004781</name>
</gene>
<feature type="coiled-coil region" evidence="1">
    <location>
        <begin position="2"/>
        <end position="36"/>
    </location>
</feature>
<dbReference type="EMBL" id="VXIV02000649">
    <property type="protein sequence ID" value="KAF6036903.1"/>
    <property type="molecule type" value="Genomic_DNA"/>
</dbReference>
<evidence type="ECO:0000313" key="3">
    <source>
        <dbReference type="Proteomes" id="UP000593567"/>
    </source>
</evidence>
<proteinExistence type="predicted"/>
<name>A0A7J7KFC2_BUGNE</name>
<dbReference type="AlphaFoldDB" id="A0A7J7KFC2"/>
<organism evidence="2 3">
    <name type="scientific">Bugula neritina</name>
    <name type="common">Brown bryozoan</name>
    <name type="synonym">Sertularia neritina</name>
    <dbReference type="NCBI Taxonomy" id="10212"/>
    <lineage>
        <taxon>Eukaryota</taxon>
        <taxon>Metazoa</taxon>
        <taxon>Spiralia</taxon>
        <taxon>Lophotrochozoa</taxon>
        <taxon>Bryozoa</taxon>
        <taxon>Gymnolaemata</taxon>
        <taxon>Cheilostomatida</taxon>
        <taxon>Flustrina</taxon>
        <taxon>Buguloidea</taxon>
        <taxon>Bugulidae</taxon>
        <taxon>Bugula</taxon>
    </lineage>
</organism>
<sequence length="124" mass="14236">MNQEVRKAEAELNKALSECEEKLKAAKKHSQNINEMLCQTSQEFEDLENRSEVLLKNQILLTDEENNITSIAAEKEKVVADLQAQLLATLEIEKKQHVPLFDNLMRSLKDILKLKQNSANYKLV</sequence>
<comment type="caution">
    <text evidence="2">The sequence shown here is derived from an EMBL/GenBank/DDBJ whole genome shotgun (WGS) entry which is preliminary data.</text>
</comment>
<keyword evidence="3" id="KW-1185">Reference proteome</keyword>
<reference evidence="2" key="1">
    <citation type="submission" date="2020-06" db="EMBL/GenBank/DDBJ databases">
        <title>Draft genome of Bugula neritina, a colonial animal packing powerful symbionts and potential medicines.</title>
        <authorList>
            <person name="Rayko M."/>
        </authorList>
    </citation>
    <scope>NUCLEOTIDE SEQUENCE [LARGE SCALE GENOMIC DNA]</scope>
    <source>
        <strain evidence="2">Kwan_BN1</strain>
    </source>
</reference>